<dbReference type="InterPro" id="IPR017937">
    <property type="entry name" value="Thioredoxin_CS"/>
</dbReference>
<evidence type="ECO:0000259" key="3">
    <source>
        <dbReference type="PROSITE" id="PS51352"/>
    </source>
</evidence>
<dbReference type="PANTHER" id="PTHR42852">
    <property type="entry name" value="THIOL:DISULFIDE INTERCHANGE PROTEIN DSBE"/>
    <property type="match status" value="1"/>
</dbReference>
<dbReference type="PROSITE" id="PS00194">
    <property type="entry name" value="THIOREDOXIN_1"/>
    <property type="match status" value="1"/>
</dbReference>
<dbReference type="InterPro" id="IPR013766">
    <property type="entry name" value="Thioredoxin_domain"/>
</dbReference>
<feature type="domain" description="Thioredoxin" evidence="3">
    <location>
        <begin position="51"/>
        <end position="193"/>
    </location>
</feature>
<name>A0ABT8JRZ6_9BACL</name>
<dbReference type="InterPro" id="IPR050553">
    <property type="entry name" value="Thioredoxin_ResA/DsbE_sf"/>
</dbReference>
<dbReference type="Proteomes" id="UP001175097">
    <property type="component" value="Unassembled WGS sequence"/>
</dbReference>
<dbReference type="CDD" id="cd02966">
    <property type="entry name" value="TlpA_like_family"/>
    <property type="match status" value="1"/>
</dbReference>
<dbReference type="EMBL" id="JAROCC010000007">
    <property type="protein sequence ID" value="MDN4607929.1"/>
    <property type="molecule type" value="Genomic_DNA"/>
</dbReference>
<accession>A0ABT8JRZ6</accession>
<comment type="caution">
    <text evidence="4">The sequence shown here is derived from an EMBL/GenBank/DDBJ whole genome shotgun (WGS) entry which is preliminary data.</text>
</comment>
<dbReference type="InterPro" id="IPR000866">
    <property type="entry name" value="AhpC/TSA"/>
</dbReference>
<evidence type="ECO:0000256" key="1">
    <source>
        <dbReference type="ARBA" id="ARBA00023157"/>
    </source>
</evidence>
<dbReference type="RefSeq" id="WP_301243690.1">
    <property type="nucleotide sequence ID" value="NZ_JAROCC010000007.1"/>
</dbReference>
<keyword evidence="2" id="KW-0812">Transmembrane</keyword>
<protein>
    <submittedName>
        <fullName evidence="4">Redoxin domain-containing protein</fullName>
    </submittedName>
</protein>
<keyword evidence="2" id="KW-0472">Membrane</keyword>
<dbReference type="SUPFAM" id="SSF52833">
    <property type="entry name" value="Thioredoxin-like"/>
    <property type="match status" value="1"/>
</dbReference>
<evidence type="ECO:0000256" key="2">
    <source>
        <dbReference type="SAM" id="Phobius"/>
    </source>
</evidence>
<dbReference type="Gene3D" id="3.40.30.10">
    <property type="entry name" value="Glutaredoxin"/>
    <property type="match status" value="1"/>
</dbReference>
<keyword evidence="2" id="KW-1133">Transmembrane helix</keyword>
<gene>
    <name evidence="4" type="ORF">P5G49_10670</name>
</gene>
<organism evidence="4 5">
    <name type="scientific">Sporosarcina highlanderae</name>
    <dbReference type="NCBI Taxonomy" id="3035916"/>
    <lineage>
        <taxon>Bacteria</taxon>
        <taxon>Bacillati</taxon>
        <taxon>Bacillota</taxon>
        <taxon>Bacilli</taxon>
        <taxon>Bacillales</taxon>
        <taxon>Caryophanaceae</taxon>
        <taxon>Sporosarcina</taxon>
    </lineage>
</organism>
<sequence>MIKWTVGILIAVLIISGIIIKMVKSNTELTESIETIQAAYVTSVIDNESGLEKGKVPPNFELPTLSGEKVKLTDYKGKIVILNFWASWCGPCKVEMPHMQNYYKNNKDATNVEIIAVNMTSEERGGQKSIEKFVKEYGLTFPILLDNDGIVMDLYNIITIPTTYVIDTDGVISQKILGPMDDKMINELVENLK</sequence>
<evidence type="ECO:0000313" key="5">
    <source>
        <dbReference type="Proteomes" id="UP001175097"/>
    </source>
</evidence>
<dbReference type="PROSITE" id="PS51352">
    <property type="entry name" value="THIOREDOXIN_2"/>
    <property type="match status" value="1"/>
</dbReference>
<evidence type="ECO:0000313" key="4">
    <source>
        <dbReference type="EMBL" id="MDN4607929.1"/>
    </source>
</evidence>
<dbReference type="PANTHER" id="PTHR42852:SF17">
    <property type="entry name" value="THIOREDOXIN-LIKE PROTEIN HI_1115"/>
    <property type="match status" value="1"/>
</dbReference>
<proteinExistence type="predicted"/>
<keyword evidence="1" id="KW-1015">Disulfide bond</keyword>
<keyword evidence="5" id="KW-1185">Reference proteome</keyword>
<dbReference type="InterPro" id="IPR036249">
    <property type="entry name" value="Thioredoxin-like_sf"/>
</dbReference>
<dbReference type="Pfam" id="PF00578">
    <property type="entry name" value="AhpC-TSA"/>
    <property type="match status" value="1"/>
</dbReference>
<reference evidence="4" key="1">
    <citation type="submission" date="2023-03" db="EMBL/GenBank/DDBJ databases">
        <title>MT1 and MT2 Draft Genomes of Novel Species.</title>
        <authorList>
            <person name="Venkateswaran K."/>
        </authorList>
    </citation>
    <scope>NUCLEOTIDE SEQUENCE</scope>
    <source>
        <strain evidence="4">F6_3S_P_2</strain>
    </source>
</reference>
<feature type="transmembrane region" description="Helical" evidence="2">
    <location>
        <begin position="6"/>
        <end position="23"/>
    </location>
</feature>